<proteinExistence type="predicted"/>
<gene>
    <name evidence="1" type="ORF">M3202_05490</name>
</gene>
<sequence length="72" mass="8316">MTKEEVIETLKSRQMEEMLELVEDAESGDLQELELVESIGLVYDRQLNEALIRVLEELGVTMIYVKDEEENG</sequence>
<dbReference type="Proteomes" id="UP001139179">
    <property type="component" value="Unassembled WGS sequence"/>
</dbReference>
<keyword evidence="2" id="KW-1185">Reference proteome</keyword>
<dbReference type="AlphaFoldDB" id="A0A9X2IPG0"/>
<organism evidence="1 2">
    <name type="scientific">Halalkalibacter oceani</name>
    <dbReference type="NCBI Taxonomy" id="1653776"/>
    <lineage>
        <taxon>Bacteria</taxon>
        <taxon>Bacillati</taxon>
        <taxon>Bacillota</taxon>
        <taxon>Bacilli</taxon>
        <taxon>Bacillales</taxon>
        <taxon>Bacillaceae</taxon>
        <taxon>Halalkalibacter</taxon>
    </lineage>
</organism>
<accession>A0A9X2IPG0</accession>
<evidence type="ECO:0000313" key="1">
    <source>
        <dbReference type="EMBL" id="MCM3713528.1"/>
    </source>
</evidence>
<comment type="caution">
    <text evidence="1">The sequence shown here is derived from an EMBL/GenBank/DDBJ whole genome shotgun (WGS) entry which is preliminary data.</text>
</comment>
<protein>
    <submittedName>
        <fullName evidence="1">Uncharacterized protein</fullName>
    </submittedName>
</protein>
<reference evidence="1" key="1">
    <citation type="submission" date="2022-05" db="EMBL/GenBank/DDBJ databases">
        <title>Comparative Genomics of Spacecraft Associated Microbes.</title>
        <authorList>
            <person name="Tran M.T."/>
            <person name="Wright A."/>
            <person name="Seuylemezian A."/>
            <person name="Eisen J."/>
            <person name="Coil D."/>
        </authorList>
    </citation>
    <scope>NUCLEOTIDE SEQUENCE</scope>
    <source>
        <strain evidence="1">214.1.1</strain>
    </source>
</reference>
<dbReference type="EMBL" id="JAMBOL010000003">
    <property type="protein sequence ID" value="MCM3713528.1"/>
    <property type="molecule type" value="Genomic_DNA"/>
</dbReference>
<dbReference type="RefSeq" id="WP_251222341.1">
    <property type="nucleotide sequence ID" value="NZ_JAMBOL010000003.1"/>
</dbReference>
<evidence type="ECO:0000313" key="2">
    <source>
        <dbReference type="Proteomes" id="UP001139179"/>
    </source>
</evidence>
<name>A0A9X2IPG0_9BACI</name>